<feature type="domain" description="NAD-dependent epimerase/dehydratase" evidence="3">
    <location>
        <begin position="3"/>
        <end position="199"/>
    </location>
</feature>
<comment type="caution">
    <text evidence="4">The sequence shown here is derived from an EMBL/GenBank/DDBJ whole genome shotgun (WGS) entry which is preliminary data.</text>
</comment>
<dbReference type="OrthoDB" id="9801056at2"/>
<evidence type="ECO:0000256" key="1">
    <source>
        <dbReference type="ARBA" id="ARBA00022857"/>
    </source>
</evidence>
<evidence type="ECO:0000259" key="3">
    <source>
        <dbReference type="Pfam" id="PF01370"/>
    </source>
</evidence>
<keyword evidence="5" id="KW-1185">Reference proteome</keyword>
<dbReference type="NCBIfam" id="NF043036">
    <property type="entry name" value="ErythonDh"/>
    <property type="match status" value="1"/>
</dbReference>
<dbReference type="InterPro" id="IPR050005">
    <property type="entry name" value="DenD"/>
</dbReference>
<dbReference type="GO" id="GO:0016491">
    <property type="term" value="F:oxidoreductase activity"/>
    <property type="evidence" value="ECO:0007669"/>
    <property type="project" value="InterPro"/>
</dbReference>
<accession>A0A5C8PE10</accession>
<gene>
    <name evidence="4" type="ORF">FHP25_27595</name>
</gene>
<dbReference type="Gene3D" id="3.40.50.720">
    <property type="entry name" value="NAD(P)-binding Rossmann-like Domain"/>
    <property type="match status" value="1"/>
</dbReference>
<proteinExistence type="predicted"/>
<dbReference type="InterPro" id="IPR036291">
    <property type="entry name" value="NAD(P)-bd_dom_sf"/>
</dbReference>
<dbReference type="InterPro" id="IPR001509">
    <property type="entry name" value="Epimerase_deHydtase"/>
</dbReference>
<name>A0A5C8PE10_9HYPH</name>
<dbReference type="EMBL" id="VDUZ01000037">
    <property type="protein sequence ID" value="TXL72001.1"/>
    <property type="molecule type" value="Genomic_DNA"/>
</dbReference>
<protein>
    <submittedName>
        <fullName evidence="4">NAD-dependent epimerase/dehydratase family protein</fullName>
    </submittedName>
</protein>
<organism evidence="4 5">
    <name type="scientific">Vineibacter terrae</name>
    <dbReference type="NCBI Taxonomy" id="2586908"/>
    <lineage>
        <taxon>Bacteria</taxon>
        <taxon>Pseudomonadati</taxon>
        <taxon>Pseudomonadota</taxon>
        <taxon>Alphaproteobacteria</taxon>
        <taxon>Hyphomicrobiales</taxon>
        <taxon>Vineibacter</taxon>
    </lineage>
</organism>
<keyword evidence="2" id="KW-0119">Carbohydrate metabolism</keyword>
<dbReference type="PANTHER" id="PTHR43103:SF3">
    <property type="entry name" value="ADP-L-GLYCERO-D-MANNO-HEPTOSE-6-EPIMERASE"/>
    <property type="match status" value="1"/>
</dbReference>
<evidence type="ECO:0000313" key="4">
    <source>
        <dbReference type="EMBL" id="TXL72001.1"/>
    </source>
</evidence>
<keyword evidence="1" id="KW-0521">NADP</keyword>
<dbReference type="AlphaFoldDB" id="A0A5C8PE10"/>
<dbReference type="Proteomes" id="UP000321638">
    <property type="component" value="Unassembled WGS sequence"/>
</dbReference>
<evidence type="ECO:0000313" key="5">
    <source>
        <dbReference type="Proteomes" id="UP000321638"/>
    </source>
</evidence>
<dbReference type="Pfam" id="PF01370">
    <property type="entry name" value="Epimerase"/>
    <property type="match status" value="1"/>
</dbReference>
<dbReference type="PANTHER" id="PTHR43103">
    <property type="entry name" value="NUCLEOSIDE-DIPHOSPHATE-SUGAR EPIMERASE"/>
    <property type="match status" value="1"/>
</dbReference>
<dbReference type="Gene3D" id="3.90.25.10">
    <property type="entry name" value="UDP-galactose 4-epimerase, domain 1"/>
    <property type="match status" value="1"/>
</dbReference>
<evidence type="ECO:0000256" key="2">
    <source>
        <dbReference type="ARBA" id="ARBA00023277"/>
    </source>
</evidence>
<dbReference type="RefSeq" id="WP_147850219.1">
    <property type="nucleotide sequence ID" value="NZ_VDUZ01000037.1"/>
</dbReference>
<reference evidence="4 5" key="1">
    <citation type="submission" date="2019-06" db="EMBL/GenBank/DDBJ databases">
        <title>New taxonomy in bacterial strain CC-CFT640, isolated from vineyard.</title>
        <authorList>
            <person name="Lin S.-Y."/>
            <person name="Tsai C.-F."/>
            <person name="Young C.-C."/>
        </authorList>
    </citation>
    <scope>NUCLEOTIDE SEQUENCE [LARGE SCALE GENOMIC DNA]</scope>
    <source>
        <strain evidence="4 5">CC-CFT640</strain>
    </source>
</reference>
<dbReference type="SUPFAM" id="SSF51735">
    <property type="entry name" value="NAD(P)-binding Rossmann-fold domains"/>
    <property type="match status" value="1"/>
</dbReference>
<sequence length="334" mass="35951">MKVVITGGAGFLGKKLARRILEGAELLGPSGQPEQVRELTLFDVVPASGPGLDDPRVHALAGDIANFATVQSIMQGASTVFHFAAVVSAGAEADFDLGYKVNLDGTRYVLEACRALGTAPRMIFTSSLAAYGGDLPPAVTDDTPLTPQTSYGAQKSIGEFLVRDYTRKGYLRGTAIRLPTICVRTGAPNKAASTWASSIVREPLTGVDVVCPVTPQTVMAVLSPRRTVDAFVRAHNLEVDAFGPGRTLLLNGINVTARELEAAMQRHAGNRRTGTVTWQHDPMIQRICDGWPQGIDGARARRLGFETDRDLDEIVRHFIADDLDEQMRLVSRAA</sequence>